<evidence type="ECO:0000313" key="1">
    <source>
        <dbReference type="EMBL" id="MUG71336.1"/>
    </source>
</evidence>
<evidence type="ECO:0000313" key="2">
    <source>
        <dbReference type="Proteomes" id="UP000450917"/>
    </source>
</evidence>
<protein>
    <submittedName>
        <fullName evidence="1">Uncharacterized protein</fullName>
    </submittedName>
</protein>
<proteinExistence type="predicted"/>
<dbReference type="EMBL" id="WNZX01000008">
    <property type="protein sequence ID" value="MUG71336.1"/>
    <property type="molecule type" value="Genomic_DNA"/>
</dbReference>
<reference evidence="1 2" key="1">
    <citation type="submission" date="2019-11" db="EMBL/GenBank/DDBJ databases">
        <title>Draft genome sequences of five Paenibacillus species of dairy origin.</title>
        <authorList>
            <person name="Olajide A.M."/>
            <person name="Chen S."/>
            <person name="Lapointe G."/>
        </authorList>
    </citation>
    <scope>NUCLEOTIDE SEQUENCE [LARGE SCALE GENOMIC DNA]</scope>
    <source>
        <strain evidence="1 2">2CS3</strain>
    </source>
</reference>
<dbReference type="Proteomes" id="UP000450917">
    <property type="component" value="Unassembled WGS sequence"/>
</dbReference>
<gene>
    <name evidence="1" type="ORF">GNP93_11665</name>
</gene>
<keyword evidence="2" id="KW-1185">Reference proteome</keyword>
<dbReference type="RefSeq" id="WP_141334360.1">
    <property type="nucleotide sequence ID" value="NZ_WNZX01000008.1"/>
</dbReference>
<accession>A0A7X3CT33</accession>
<dbReference type="AlphaFoldDB" id="A0A7X3CT33"/>
<name>A0A7X3CT33_9BACL</name>
<organism evidence="1 2">
    <name type="scientific">Paenibacillus validus</name>
    <dbReference type="NCBI Taxonomy" id="44253"/>
    <lineage>
        <taxon>Bacteria</taxon>
        <taxon>Bacillati</taxon>
        <taxon>Bacillota</taxon>
        <taxon>Bacilli</taxon>
        <taxon>Bacillales</taxon>
        <taxon>Paenibacillaceae</taxon>
        <taxon>Paenibacillus</taxon>
    </lineage>
</organism>
<comment type="caution">
    <text evidence="1">The sequence shown here is derived from an EMBL/GenBank/DDBJ whole genome shotgun (WGS) entry which is preliminary data.</text>
</comment>
<sequence>MNAAQKWAQKMSSYYNNIDAKSLKADLQLAGFSVIDSENAVDHDVAKNQLLISFREAAASSELDEDLHTTKVLVDKNGQLLDIV</sequence>